<dbReference type="Pfam" id="PF06945">
    <property type="entry name" value="DUF1289"/>
    <property type="match status" value="1"/>
</dbReference>
<dbReference type="PANTHER" id="PTHR35175:SF2">
    <property type="entry name" value="DUF1289 DOMAIN-CONTAINING PROTEIN"/>
    <property type="match status" value="1"/>
</dbReference>
<evidence type="ECO:0000313" key="2">
    <source>
        <dbReference type="Proteomes" id="UP001170717"/>
    </source>
</evidence>
<name>A0AAW7Z641_9ALTE</name>
<dbReference type="AlphaFoldDB" id="A0AAW7Z641"/>
<gene>
    <name evidence="1" type="ORF">Q4527_18015</name>
</gene>
<evidence type="ECO:0000313" key="1">
    <source>
        <dbReference type="EMBL" id="MDO6579305.1"/>
    </source>
</evidence>
<comment type="caution">
    <text evidence="1">The sequence shown here is derived from an EMBL/GenBank/DDBJ whole genome shotgun (WGS) entry which is preliminary data.</text>
</comment>
<accession>A0AAW7Z641</accession>
<protein>
    <submittedName>
        <fullName evidence="1">DUF1289 domain-containing protein</fullName>
    </submittedName>
</protein>
<dbReference type="InterPro" id="IPR010710">
    <property type="entry name" value="DUF1289"/>
</dbReference>
<dbReference type="PANTHER" id="PTHR35175">
    <property type="entry name" value="DUF1289 DOMAIN-CONTAINING PROTEIN"/>
    <property type="match status" value="1"/>
</dbReference>
<sequence length="54" mass="6076">MSPCIANCKLDADDVCTGCKRTIKEITSWSSYSTQQKQNVLIRLQTQKLDTHSS</sequence>
<dbReference type="RefSeq" id="WP_231751191.1">
    <property type="nucleotide sequence ID" value="NZ_CANLMS010000003.1"/>
</dbReference>
<dbReference type="EMBL" id="JAUOQI010000017">
    <property type="protein sequence ID" value="MDO6579305.1"/>
    <property type="molecule type" value="Genomic_DNA"/>
</dbReference>
<organism evidence="1 2">
    <name type="scientific">Alteromonas stellipolaris</name>
    <dbReference type="NCBI Taxonomy" id="233316"/>
    <lineage>
        <taxon>Bacteria</taxon>
        <taxon>Pseudomonadati</taxon>
        <taxon>Pseudomonadota</taxon>
        <taxon>Gammaproteobacteria</taxon>
        <taxon>Alteromonadales</taxon>
        <taxon>Alteromonadaceae</taxon>
        <taxon>Alteromonas/Salinimonas group</taxon>
        <taxon>Alteromonas</taxon>
    </lineage>
</organism>
<reference evidence="1" key="1">
    <citation type="submission" date="2023-07" db="EMBL/GenBank/DDBJ databases">
        <title>Genome content predicts the carbon catabolic preferences of heterotrophic bacteria.</title>
        <authorList>
            <person name="Gralka M."/>
        </authorList>
    </citation>
    <scope>NUCLEOTIDE SEQUENCE</scope>
    <source>
        <strain evidence="1">F2M12</strain>
    </source>
</reference>
<proteinExistence type="predicted"/>
<dbReference type="Proteomes" id="UP001170717">
    <property type="component" value="Unassembled WGS sequence"/>
</dbReference>